<dbReference type="AlphaFoldDB" id="A9P8Y2"/>
<reference evidence="1" key="1">
    <citation type="journal article" date="2008" name="BMC Genomics">
        <title>Analysis of 4,664 high-quality sequence-finished poplar full-length cDNA clones and their utility for the discovery of genes responding to insect feeding.</title>
        <authorList>
            <person name="Ralph S.G."/>
            <person name="Chun H.J."/>
            <person name="Cooper D."/>
            <person name="Kirkpatrick R."/>
            <person name="Kolosova N."/>
            <person name="Gunter L."/>
            <person name="Tuskan G.A."/>
            <person name="Douglas C.J."/>
            <person name="Holt R.A."/>
            <person name="Jones S.J."/>
            <person name="Marra M.A."/>
            <person name="Bohlmann J."/>
        </authorList>
    </citation>
    <scope>NUCLEOTIDE SEQUENCE</scope>
    <source>
        <tissue evidence="1">Phloem and cambium</tissue>
    </source>
</reference>
<proteinExistence type="evidence at transcript level"/>
<organism evidence="1">
    <name type="scientific">Populus trichocarpa</name>
    <name type="common">Western balsam poplar</name>
    <name type="synonym">Populus balsamifera subsp. trichocarpa</name>
    <dbReference type="NCBI Taxonomy" id="3694"/>
    <lineage>
        <taxon>Eukaryota</taxon>
        <taxon>Viridiplantae</taxon>
        <taxon>Streptophyta</taxon>
        <taxon>Embryophyta</taxon>
        <taxon>Tracheophyta</taxon>
        <taxon>Spermatophyta</taxon>
        <taxon>Magnoliopsida</taxon>
        <taxon>eudicotyledons</taxon>
        <taxon>Gunneridae</taxon>
        <taxon>Pentapetalae</taxon>
        <taxon>rosids</taxon>
        <taxon>fabids</taxon>
        <taxon>Malpighiales</taxon>
        <taxon>Salicaceae</taxon>
        <taxon>Saliceae</taxon>
        <taxon>Populus</taxon>
    </lineage>
</organism>
<evidence type="ECO:0000313" key="1">
    <source>
        <dbReference type="EMBL" id="ABK92835.1"/>
    </source>
</evidence>
<accession>A9P8Y2</accession>
<dbReference type="EMBL" id="EF144602">
    <property type="protein sequence ID" value="ABK92835.1"/>
    <property type="molecule type" value="mRNA"/>
</dbReference>
<sequence>MAFTNYNSRRWALLPCGCLSIKIIVPEYGCMFRIMYY</sequence>
<protein>
    <submittedName>
        <fullName evidence="1">Uncharacterized protein</fullName>
    </submittedName>
</protein>
<name>A9P8Y2_POPTR</name>